<keyword evidence="3" id="KW-1185">Reference proteome</keyword>
<dbReference type="RefSeq" id="WP_307160376.1">
    <property type="nucleotide sequence ID" value="NZ_JAUSWH010000028.1"/>
</dbReference>
<feature type="chain" id="PRO_5045252199" evidence="1">
    <location>
        <begin position="22"/>
        <end position="152"/>
    </location>
</feature>
<sequence>MIKLSYVVALLCAVVPTFALADAATHEITMRLDTLDKTDCGGGSCVPACMIKATLKVTERGPANSVPINVYLWYRNKNVENEERAISLSFDGLKKGEISEITDHVPGHQCREVKIDRVTVECTGEDRCPGFYYVQIPETPTFGLPAQKVEGK</sequence>
<name>A0ABU0IJ50_9HYPH</name>
<accession>A0ABU0IJ50</accession>
<organism evidence="2 3">
    <name type="scientific">Rhizobium paknamense</name>
    <dbReference type="NCBI Taxonomy" id="1206817"/>
    <lineage>
        <taxon>Bacteria</taxon>
        <taxon>Pseudomonadati</taxon>
        <taxon>Pseudomonadota</taxon>
        <taxon>Alphaproteobacteria</taxon>
        <taxon>Hyphomicrobiales</taxon>
        <taxon>Rhizobiaceae</taxon>
        <taxon>Rhizobium/Agrobacterium group</taxon>
        <taxon>Rhizobium</taxon>
    </lineage>
</organism>
<feature type="signal peptide" evidence="1">
    <location>
        <begin position="1"/>
        <end position="21"/>
    </location>
</feature>
<comment type="caution">
    <text evidence="2">The sequence shown here is derived from an EMBL/GenBank/DDBJ whole genome shotgun (WGS) entry which is preliminary data.</text>
</comment>
<keyword evidence="1" id="KW-0732">Signal</keyword>
<evidence type="ECO:0000256" key="1">
    <source>
        <dbReference type="SAM" id="SignalP"/>
    </source>
</evidence>
<gene>
    <name evidence="2" type="ORF">QO005_004640</name>
</gene>
<reference evidence="2 3" key="1">
    <citation type="submission" date="2023-07" db="EMBL/GenBank/DDBJ databases">
        <title>Genomic Encyclopedia of Type Strains, Phase IV (KMG-IV): sequencing the most valuable type-strain genomes for metagenomic binning, comparative biology and taxonomic classification.</title>
        <authorList>
            <person name="Goeker M."/>
        </authorList>
    </citation>
    <scope>NUCLEOTIDE SEQUENCE [LARGE SCALE GENOMIC DNA]</scope>
    <source>
        <strain evidence="2 3">DSM 100301</strain>
    </source>
</reference>
<proteinExistence type="predicted"/>
<evidence type="ECO:0000313" key="2">
    <source>
        <dbReference type="EMBL" id="MDQ0458280.1"/>
    </source>
</evidence>
<dbReference type="EMBL" id="JAUSWH010000028">
    <property type="protein sequence ID" value="MDQ0458280.1"/>
    <property type="molecule type" value="Genomic_DNA"/>
</dbReference>
<evidence type="ECO:0000313" key="3">
    <source>
        <dbReference type="Proteomes" id="UP001235269"/>
    </source>
</evidence>
<protein>
    <submittedName>
        <fullName evidence="2">Uncharacterized protein</fullName>
    </submittedName>
</protein>
<dbReference type="Proteomes" id="UP001235269">
    <property type="component" value="Unassembled WGS sequence"/>
</dbReference>